<dbReference type="HAMAP" id="MF_00121">
    <property type="entry name" value="GatB"/>
    <property type="match status" value="1"/>
</dbReference>
<dbReference type="InterPro" id="IPR004413">
    <property type="entry name" value="GatB"/>
</dbReference>
<evidence type="ECO:0000256" key="6">
    <source>
        <dbReference type="ARBA" id="ARBA00022840"/>
    </source>
</evidence>
<keyword evidence="5" id="KW-0547">Nucleotide-binding</keyword>
<dbReference type="FunFam" id="1.10.10.410:FF:000001">
    <property type="entry name" value="Aspartyl/glutamyl-tRNA(Asn/Gln) amidotransferase subunit B"/>
    <property type="match status" value="1"/>
</dbReference>
<evidence type="ECO:0000256" key="8">
    <source>
        <dbReference type="ARBA" id="ARBA00024799"/>
    </source>
</evidence>
<dbReference type="InterPro" id="IPR017958">
    <property type="entry name" value="Gln-tRNA_amidoTrfase_suB_CS"/>
</dbReference>
<dbReference type="SUPFAM" id="SSF55931">
    <property type="entry name" value="Glutamine synthetase/guanido kinase"/>
    <property type="match status" value="1"/>
</dbReference>
<dbReference type="Proteomes" id="UP000321083">
    <property type="component" value="Unassembled WGS sequence"/>
</dbReference>
<accession>A0A5C6M5L6</accession>
<dbReference type="SUPFAM" id="SSF89095">
    <property type="entry name" value="GatB/YqeY motif"/>
    <property type="match status" value="1"/>
</dbReference>
<keyword evidence="4" id="KW-0436">Ligase</keyword>
<evidence type="ECO:0000259" key="11">
    <source>
        <dbReference type="SMART" id="SM00845"/>
    </source>
</evidence>
<dbReference type="InterPro" id="IPR006075">
    <property type="entry name" value="Asn/Gln-tRNA_Trfase_suB/E_cat"/>
</dbReference>
<dbReference type="GO" id="GO:0070681">
    <property type="term" value="P:glutaminyl-tRNAGln biosynthesis via transamidation"/>
    <property type="evidence" value="ECO:0007669"/>
    <property type="project" value="TreeGrafter"/>
</dbReference>
<reference evidence="12 13" key="1">
    <citation type="submission" date="2019-08" db="EMBL/GenBank/DDBJ databases">
        <title>100 year-old enigma solved: identification of Planctomyces bekefii, the type genus and species of the phylum Planctomycetes.</title>
        <authorList>
            <person name="Svetlana D.N."/>
            <person name="Overmann J."/>
        </authorList>
    </citation>
    <scope>NUCLEOTIDE SEQUENCE [LARGE SCALE GENOMIC DNA]</scope>
    <source>
        <strain evidence="12">Phe10_nw2017</strain>
    </source>
</reference>
<dbReference type="InterPro" id="IPR023168">
    <property type="entry name" value="GatB_Yqey_C_2"/>
</dbReference>
<comment type="function">
    <text evidence="8">Allows the formation of correctly charged Asn-tRNA(Asn) or Gln-tRNA(Gln) through the transamidation of misacylated Asp-tRNA(Asn) or Glu-tRNA(Gln) in organisms which lack either or both of asparaginyl-tRNA or glutaminyl-tRNA synthetases. The reaction takes place in the presence of glutamine and ATP through an activated phospho-Asp-tRNA(Asn) or phospho-Glu-tRNA(Gln).</text>
</comment>
<evidence type="ECO:0000256" key="4">
    <source>
        <dbReference type="ARBA" id="ARBA00022598"/>
    </source>
</evidence>
<dbReference type="PANTHER" id="PTHR11659:SF0">
    <property type="entry name" value="GLUTAMYL-TRNA(GLN) AMIDOTRANSFERASE SUBUNIT B, MITOCHONDRIAL"/>
    <property type="match status" value="1"/>
</dbReference>
<dbReference type="InterPro" id="IPR042114">
    <property type="entry name" value="GatB_C_1"/>
</dbReference>
<comment type="subunit">
    <text evidence="2">Heterotrimer of A, B and C subunits.</text>
</comment>
<dbReference type="InterPro" id="IPR003789">
    <property type="entry name" value="Asn/Gln_tRNA_amidoTrase-B-like"/>
</dbReference>
<dbReference type="Pfam" id="PF02934">
    <property type="entry name" value="GatB_N"/>
    <property type="match status" value="1"/>
</dbReference>
<dbReference type="GO" id="GO:0006412">
    <property type="term" value="P:translation"/>
    <property type="evidence" value="ECO:0007669"/>
    <property type="project" value="UniProtKB-KW"/>
</dbReference>
<evidence type="ECO:0000313" key="13">
    <source>
        <dbReference type="Proteomes" id="UP000321083"/>
    </source>
</evidence>
<evidence type="ECO:0000256" key="9">
    <source>
        <dbReference type="ARBA" id="ARBA00047380"/>
    </source>
</evidence>
<dbReference type="SMART" id="SM00845">
    <property type="entry name" value="GatB_Yqey"/>
    <property type="match status" value="1"/>
</dbReference>
<protein>
    <recommendedName>
        <fullName evidence="3">Aspartyl/glutamyl-tRNA(Asn/Gln) amidotransferase subunit B</fullName>
    </recommendedName>
</protein>
<evidence type="ECO:0000256" key="10">
    <source>
        <dbReference type="ARBA" id="ARBA00047913"/>
    </source>
</evidence>
<dbReference type="NCBIfam" id="TIGR00133">
    <property type="entry name" value="gatB"/>
    <property type="match status" value="1"/>
</dbReference>
<evidence type="ECO:0000256" key="1">
    <source>
        <dbReference type="ARBA" id="ARBA00005306"/>
    </source>
</evidence>
<dbReference type="GO" id="GO:0050567">
    <property type="term" value="F:glutaminyl-tRNA synthase (glutamine-hydrolyzing) activity"/>
    <property type="evidence" value="ECO:0007669"/>
    <property type="project" value="TreeGrafter"/>
</dbReference>
<dbReference type="Pfam" id="PF02637">
    <property type="entry name" value="GatB_Yqey"/>
    <property type="match status" value="1"/>
</dbReference>
<keyword evidence="12" id="KW-0808">Transferase</keyword>
<dbReference type="InterPro" id="IPR018027">
    <property type="entry name" value="Asn/Gln_amidotransferase"/>
</dbReference>
<name>A0A5C6M5L6_9PLAN</name>
<organism evidence="12 13">
    <name type="scientific">Planctomyces bekefii</name>
    <dbReference type="NCBI Taxonomy" id="1653850"/>
    <lineage>
        <taxon>Bacteria</taxon>
        <taxon>Pseudomonadati</taxon>
        <taxon>Planctomycetota</taxon>
        <taxon>Planctomycetia</taxon>
        <taxon>Planctomycetales</taxon>
        <taxon>Planctomycetaceae</taxon>
        <taxon>Planctomyces</taxon>
    </lineage>
</organism>
<dbReference type="EMBL" id="SRHE01000146">
    <property type="protein sequence ID" value="TWW09928.1"/>
    <property type="molecule type" value="Genomic_DNA"/>
</dbReference>
<comment type="catalytic activity">
    <reaction evidence="10">
        <text>L-glutamyl-tRNA(Gln) + L-glutamine + ATP + H2O = L-glutaminyl-tRNA(Gln) + L-glutamate + ADP + phosphate + H(+)</text>
        <dbReference type="Rhea" id="RHEA:17521"/>
        <dbReference type="Rhea" id="RHEA-COMP:9681"/>
        <dbReference type="Rhea" id="RHEA-COMP:9684"/>
        <dbReference type="ChEBI" id="CHEBI:15377"/>
        <dbReference type="ChEBI" id="CHEBI:15378"/>
        <dbReference type="ChEBI" id="CHEBI:29985"/>
        <dbReference type="ChEBI" id="CHEBI:30616"/>
        <dbReference type="ChEBI" id="CHEBI:43474"/>
        <dbReference type="ChEBI" id="CHEBI:58359"/>
        <dbReference type="ChEBI" id="CHEBI:78520"/>
        <dbReference type="ChEBI" id="CHEBI:78521"/>
        <dbReference type="ChEBI" id="CHEBI:456216"/>
    </reaction>
</comment>
<comment type="caution">
    <text evidence="12">The sequence shown here is derived from an EMBL/GenBank/DDBJ whole genome shotgun (WGS) entry which is preliminary data.</text>
</comment>
<dbReference type="Gene3D" id="1.10.150.380">
    <property type="entry name" value="GatB domain, N-terminal subdomain"/>
    <property type="match status" value="1"/>
</dbReference>
<dbReference type="InterPro" id="IPR014746">
    <property type="entry name" value="Gln_synth/guanido_kin_cat_dom"/>
</dbReference>
<dbReference type="AlphaFoldDB" id="A0A5C6M5L6"/>
<evidence type="ECO:0000256" key="7">
    <source>
        <dbReference type="ARBA" id="ARBA00022917"/>
    </source>
</evidence>
<evidence type="ECO:0000313" key="12">
    <source>
        <dbReference type="EMBL" id="TWW09928.1"/>
    </source>
</evidence>
<keyword evidence="13" id="KW-1185">Reference proteome</keyword>
<feature type="domain" description="Asn/Gln amidotransferase" evidence="11">
    <location>
        <begin position="268"/>
        <end position="416"/>
    </location>
</feature>
<evidence type="ECO:0000256" key="5">
    <source>
        <dbReference type="ARBA" id="ARBA00022741"/>
    </source>
</evidence>
<gene>
    <name evidence="12" type="primary">gatB</name>
    <name evidence="12" type="ORF">E3A20_09470</name>
</gene>
<keyword evidence="7" id="KW-0648">Protein biosynthesis</keyword>
<keyword evidence="6" id="KW-0067">ATP-binding</keyword>
<dbReference type="InterPro" id="IPR017959">
    <property type="entry name" value="Asn/Gln-tRNA_amidoTrfase_suB/E"/>
</dbReference>
<sequence>IKAGLALGCQIDLNSKFDRKQYFYPDLPKGYQISQFDKPLCNHGKLNIGSKEVRILRIHMEEDAGKLVHAGAERLHGSDYSLVDLNRASTPLVEIVSEPDIRSAEEAVLYVKELRKVLLYLDVCDGNMQEGSLRCDVNISLNKPGEPFGTRAEIKNVNSFRSISRAIDYEYKRQSEIIDQGGTVVQETRLFDEHTGKTHSMRSKEDAHDYRYFPDPDLLPLILTQEKVDKINQTLPELPQQKKNRYVAEFGINPDSAEIITDDLATALFFEEVLSRGANPIKAVNWLNGQVSAYLNENNLTLDQTKLTPELLAEMISLIEDGTISDNIAKNDIIIDLITLGVSARTQVQNKGLAQITDTSAIEAIVKEVLDSNPNQVAQFKSGNDKIKGFFVGQIMKKTQGKASPQIINQCLDKLLSA</sequence>
<dbReference type="Gene3D" id="1.10.10.410">
    <property type="match status" value="1"/>
</dbReference>
<dbReference type="NCBIfam" id="NF004014">
    <property type="entry name" value="PRK05477.1-4"/>
    <property type="match status" value="1"/>
</dbReference>
<reference evidence="12 13" key="2">
    <citation type="submission" date="2019-08" db="EMBL/GenBank/DDBJ databases">
        <authorList>
            <person name="Henke P."/>
        </authorList>
    </citation>
    <scope>NUCLEOTIDE SEQUENCE [LARGE SCALE GENOMIC DNA]</scope>
    <source>
        <strain evidence="12">Phe10_nw2017</strain>
    </source>
</reference>
<dbReference type="PANTHER" id="PTHR11659">
    <property type="entry name" value="GLUTAMYL-TRNA GLN AMIDOTRANSFERASE SUBUNIT B MITOCHONDRIAL AND PROKARYOTIC PET112-RELATED"/>
    <property type="match status" value="1"/>
</dbReference>
<evidence type="ECO:0000256" key="2">
    <source>
        <dbReference type="ARBA" id="ARBA00011123"/>
    </source>
</evidence>
<proteinExistence type="inferred from homology"/>
<dbReference type="GO" id="GO:0016740">
    <property type="term" value="F:transferase activity"/>
    <property type="evidence" value="ECO:0007669"/>
    <property type="project" value="UniProtKB-KW"/>
</dbReference>
<dbReference type="NCBIfam" id="NF004012">
    <property type="entry name" value="PRK05477.1-2"/>
    <property type="match status" value="1"/>
</dbReference>
<dbReference type="PROSITE" id="PS01234">
    <property type="entry name" value="GATB"/>
    <property type="match status" value="1"/>
</dbReference>
<feature type="non-terminal residue" evidence="12">
    <location>
        <position position="1"/>
    </location>
</feature>
<dbReference type="GO" id="GO:0005524">
    <property type="term" value="F:ATP binding"/>
    <property type="evidence" value="ECO:0007669"/>
    <property type="project" value="UniProtKB-KW"/>
</dbReference>
<comment type="similarity">
    <text evidence="1">Belongs to the GatB/GatE family. GatB subfamily.</text>
</comment>
<comment type="catalytic activity">
    <reaction evidence="9">
        <text>L-aspartyl-tRNA(Asn) + L-glutamine + ATP + H2O = L-asparaginyl-tRNA(Asn) + L-glutamate + ADP + phosphate + 2 H(+)</text>
        <dbReference type="Rhea" id="RHEA:14513"/>
        <dbReference type="Rhea" id="RHEA-COMP:9674"/>
        <dbReference type="Rhea" id="RHEA-COMP:9677"/>
        <dbReference type="ChEBI" id="CHEBI:15377"/>
        <dbReference type="ChEBI" id="CHEBI:15378"/>
        <dbReference type="ChEBI" id="CHEBI:29985"/>
        <dbReference type="ChEBI" id="CHEBI:30616"/>
        <dbReference type="ChEBI" id="CHEBI:43474"/>
        <dbReference type="ChEBI" id="CHEBI:58359"/>
        <dbReference type="ChEBI" id="CHEBI:78515"/>
        <dbReference type="ChEBI" id="CHEBI:78516"/>
        <dbReference type="ChEBI" id="CHEBI:456216"/>
    </reaction>
</comment>
<evidence type="ECO:0000256" key="3">
    <source>
        <dbReference type="ARBA" id="ARBA00016923"/>
    </source>
</evidence>